<dbReference type="AlphaFoldDB" id="A0AAW0P8P3"/>
<reference evidence="7" key="1">
    <citation type="submission" date="2024-04" db="EMBL/GenBank/DDBJ databases">
        <title>Salinicola lusitanus LLJ914,a marine bacterium isolated from the Okinawa Trough.</title>
        <authorList>
            <person name="Li J."/>
        </authorList>
    </citation>
    <scope>NUCLEOTIDE SEQUENCE [LARGE SCALE GENOMIC DNA]</scope>
</reference>
<dbReference type="Gene3D" id="2.60.40.3210">
    <property type="entry name" value="Zona pellucida, ZP-N domain"/>
    <property type="match status" value="1"/>
</dbReference>
<dbReference type="SMART" id="SM00241">
    <property type="entry name" value="ZP"/>
    <property type="match status" value="1"/>
</dbReference>
<dbReference type="Pfam" id="PF00100">
    <property type="entry name" value="Zona_pellucida"/>
    <property type="match status" value="1"/>
</dbReference>
<evidence type="ECO:0000313" key="6">
    <source>
        <dbReference type="EMBL" id="KAK7910460.1"/>
    </source>
</evidence>
<evidence type="ECO:0000256" key="1">
    <source>
        <dbReference type="ARBA" id="ARBA00022729"/>
    </source>
</evidence>
<sequence>MFRLLLSLALVCLVAGIQNGEEALFTSCAVKFYGTSYDKFFVHHDGTTLTLCFDQLYDGSAHGDCVAFEGVGSEEFDFSVLQSDANSAVWSSVETALTTAKSKLGSEIPEETPTCAPSLSYNSAEYIFLVPYGNLLLLLTKDLVVAGESDSVKIYVDDFVALTSQTHNTDVNSWLEGCRQEGAKPLSLLSGPETIPDTCEIKECTASGITTTTTCGSNTRCVQGQCVEWIKHTCVMLPATIIDNGGTARSIDNFCQRTLLSNSYFTLSSGFLTRRLTDVPFLEQMFFTASDGILTLTNDGKVHKPDSSVVTISENGAQIDDFLFTKVSGGVTIKFTKTDLITEVFFDGTIARIVYEGVKEKVSGTDMCTKDSVVPPSTKPDGCDSVADDSHADGIDCDAVKEKCNALLEDPFKSCSVDSTPYITACSNLLCNYPDKDGLFCLLLDAYARSCDIQDQAWKEAMGCSAFECVDKPCLFENEFCGLSLGRRAKCFCRAVYAAPYVSQGKLGDDTVCSSQTASVSLLGCLLEEKNIDITTLHLNDDTCTGDIDPKTNKITFSFDSSNTCKAKVMVNGTNIVYSNTILSAGNEGVISRDDQLSIEFSCKYAQPQVQTMSLKIMESSVVRVIDAGEWTYVFVMSAFTDEARTAGLDPATAVILNQPLWIQAKATEVDEQLMALVIEGCWATKENNAEATDKYFLIKDGCSYEESVTVISNGAGLESVFSFKVFQFVGSDTDVYLHCDIKLCLKSDGCTKTCSQG</sequence>
<feature type="chain" id="PRO_5044001821" description="ZP domain-containing protein" evidence="4">
    <location>
        <begin position="17"/>
        <end position="758"/>
    </location>
</feature>
<dbReference type="InterPro" id="IPR001507">
    <property type="entry name" value="ZP_dom"/>
</dbReference>
<proteinExistence type="predicted"/>
<dbReference type="PANTHER" id="PTHR14002:SF50">
    <property type="entry name" value="ALPHA-TECTORIN-LIKE-RELATED"/>
    <property type="match status" value="1"/>
</dbReference>
<protein>
    <recommendedName>
        <fullName evidence="5">ZP domain-containing protein</fullName>
    </recommendedName>
</protein>
<dbReference type="InterPro" id="IPR014853">
    <property type="entry name" value="VWF/SSPO/ZAN-like_Cys-rich_dom"/>
</dbReference>
<evidence type="ECO:0000313" key="7">
    <source>
        <dbReference type="Proteomes" id="UP001460270"/>
    </source>
</evidence>
<dbReference type="Gene3D" id="2.60.40.4100">
    <property type="entry name" value="Zona pellucida, ZP-C domain"/>
    <property type="match status" value="1"/>
</dbReference>
<keyword evidence="1 4" id="KW-0732">Signal</keyword>
<feature type="signal peptide" evidence="4">
    <location>
        <begin position="1"/>
        <end position="16"/>
    </location>
</feature>
<keyword evidence="2" id="KW-1015">Disulfide bond</keyword>
<evidence type="ECO:0000256" key="3">
    <source>
        <dbReference type="ARBA" id="ARBA00023180"/>
    </source>
</evidence>
<dbReference type="InterPro" id="IPR042235">
    <property type="entry name" value="ZP-C_dom"/>
</dbReference>
<dbReference type="PROSITE" id="PS51034">
    <property type="entry name" value="ZP_2"/>
    <property type="match status" value="1"/>
</dbReference>
<keyword evidence="3" id="KW-0325">Glycoprotein</keyword>
<evidence type="ECO:0000259" key="5">
    <source>
        <dbReference type="PROSITE" id="PS51034"/>
    </source>
</evidence>
<name>A0AAW0P8P3_9GOBI</name>
<gene>
    <name evidence="6" type="ORF">WMY93_015144</name>
</gene>
<dbReference type="PRINTS" id="PR00023">
    <property type="entry name" value="ZPELLUCIDA"/>
</dbReference>
<dbReference type="PANTHER" id="PTHR14002">
    <property type="entry name" value="ENDOGLIN/TGF-BETA RECEPTOR TYPE III"/>
    <property type="match status" value="1"/>
</dbReference>
<feature type="domain" description="ZP" evidence="5">
    <location>
        <begin position="512"/>
        <end position="758"/>
    </location>
</feature>
<organism evidence="6 7">
    <name type="scientific">Mugilogobius chulae</name>
    <name type="common">yellowstripe goby</name>
    <dbReference type="NCBI Taxonomy" id="88201"/>
    <lineage>
        <taxon>Eukaryota</taxon>
        <taxon>Metazoa</taxon>
        <taxon>Chordata</taxon>
        <taxon>Craniata</taxon>
        <taxon>Vertebrata</taxon>
        <taxon>Euteleostomi</taxon>
        <taxon>Actinopterygii</taxon>
        <taxon>Neopterygii</taxon>
        <taxon>Teleostei</taxon>
        <taxon>Neoteleostei</taxon>
        <taxon>Acanthomorphata</taxon>
        <taxon>Gobiaria</taxon>
        <taxon>Gobiiformes</taxon>
        <taxon>Gobioidei</taxon>
        <taxon>Gobiidae</taxon>
        <taxon>Gobionellinae</taxon>
        <taxon>Mugilogobius</taxon>
    </lineage>
</organism>
<accession>A0AAW0P8P3</accession>
<dbReference type="Proteomes" id="UP001460270">
    <property type="component" value="Unassembled WGS sequence"/>
</dbReference>
<dbReference type="InterPro" id="IPR055355">
    <property type="entry name" value="ZP-C"/>
</dbReference>
<dbReference type="EMBL" id="JBBPFD010000010">
    <property type="protein sequence ID" value="KAK7910460.1"/>
    <property type="molecule type" value="Genomic_DNA"/>
</dbReference>
<comment type="caution">
    <text evidence="6">The sequence shown here is derived from an EMBL/GenBank/DDBJ whole genome shotgun (WGS) entry which is preliminary data.</text>
</comment>
<dbReference type="InterPro" id="IPR048290">
    <property type="entry name" value="ZP_chr"/>
</dbReference>
<keyword evidence="7" id="KW-1185">Reference proteome</keyword>
<dbReference type="Pfam" id="PF08742">
    <property type="entry name" value="C8"/>
    <property type="match status" value="1"/>
</dbReference>
<evidence type="ECO:0000256" key="4">
    <source>
        <dbReference type="SAM" id="SignalP"/>
    </source>
</evidence>
<evidence type="ECO:0000256" key="2">
    <source>
        <dbReference type="ARBA" id="ARBA00023157"/>
    </source>
</evidence>